<organism evidence="1 2">
    <name type="scientific">Nostoc spongiaeforme FACHB-130</name>
    <dbReference type="NCBI Taxonomy" id="1357510"/>
    <lineage>
        <taxon>Bacteria</taxon>
        <taxon>Bacillati</taxon>
        <taxon>Cyanobacteriota</taxon>
        <taxon>Cyanophyceae</taxon>
        <taxon>Nostocales</taxon>
        <taxon>Nostocaceae</taxon>
        <taxon>Nostoc</taxon>
    </lineage>
</organism>
<name>A0ABR8FSW0_9NOSO</name>
<gene>
    <name evidence="1" type="ORF">H6G74_08615</name>
</gene>
<sequence>MNQFPWVLIFFTFSLLPITSYQVFAADSNSNLFRQNTQSSAPQIGVTEEFFVFPVGINVGKQNVLSSVFVRGQENGTTAVNLEHWLITYDAVIQALKLSVTSLGDGQIEVRSPGFVIRLDSQQLIHDPELGVVFSIQQLQTLFGVTAEFDINDYAIILNPSWLNQTVSSVEQKNVIPLQLAGLPTVKAPQQTITAIEQRVNTSGSGTSTPTFVGETIAVGSIFNGSFFLRGQQKDLTDSQTWNLAEAQYLRETDNADYIVGSQPTFWRSHSSEQYWGLTTIQRQGFKALIPQEGGSFSPTQRLQAEKISRTIVGEAAPGTLVRLMQGLGDRPIAEILVDSAGIYRFENLTSGQLSAGNYRVFLYPQGRLTAQPEIRAATFSNIPGQIPPGASATIFSGGWRRKLSGEQSQNFFGDLQEFQGGIARRWGVSENLTLGAGLIYDQNLQALGEIFFRPDNFPLEVAASVLSADQDGKWDIDANVRFFPTQNLTVKLNTDKFSSRLNLDWRFSPHLTLLGNYDSRHGWETGVQTSFSFGEWFSLGRFSLDAENQWHWSLDQRLGLLSLSHQGNEIATRSQLNYNLSGDTVLQSGHSLRLGYETRNLNHFDNLATLAWRYRTPERTADGRNLWDLELGYGIGSRHSGLIVTLQTAVIPGLLVRGRYEGGSISSDQTSYSLEIVSSLNFHDGIFPGDRQSDRLRSVGGLLIQPFFDKNNNNKRDRGEPIYTENSDLLFILNNLPIKSFRPDVQKKRILVSLVPETYRLDIDPSGFPIDWETTVDSYAVEVIAGSYTPVLVPFHLCYSLSGIVTDESGTPIAGARVEAIATQTQQRRFSVTNDAGVYYLERLPQGTYHIKINEQVAKPDTLILNESSQHFQELNLKQ</sequence>
<dbReference type="Gene3D" id="2.60.40.1120">
    <property type="entry name" value="Carboxypeptidase-like, regulatory domain"/>
    <property type="match status" value="1"/>
</dbReference>
<reference evidence="1 2" key="1">
    <citation type="journal article" date="2020" name="ISME J.">
        <title>Comparative genomics reveals insights into cyanobacterial evolution and habitat adaptation.</title>
        <authorList>
            <person name="Chen M.Y."/>
            <person name="Teng W.K."/>
            <person name="Zhao L."/>
            <person name="Hu C.X."/>
            <person name="Zhou Y.K."/>
            <person name="Han B.P."/>
            <person name="Song L.R."/>
            <person name="Shu W.S."/>
        </authorList>
    </citation>
    <scope>NUCLEOTIDE SEQUENCE [LARGE SCALE GENOMIC DNA]</scope>
    <source>
        <strain evidence="1 2">FACHB-130</strain>
    </source>
</reference>
<evidence type="ECO:0000313" key="2">
    <source>
        <dbReference type="Proteomes" id="UP000603457"/>
    </source>
</evidence>
<dbReference type="Proteomes" id="UP000603457">
    <property type="component" value="Unassembled WGS sequence"/>
</dbReference>
<dbReference type="Pfam" id="PF13620">
    <property type="entry name" value="CarboxypepD_reg"/>
    <property type="match status" value="1"/>
</dbReference>
<evidence type="ECO:0000313" key="1">
    <source>
        <dbReference type="EMBL" id="MBD2594392.1"/>
    </source>
</evidence>
<dbReference type="RefSeq" id="WP_190967265.1">
    <property type="nucleotide sequence ID" value="NZ_JACJTB010000007.1"/>
</dbReference>
<comment type="caution">
    <text evidence="1">The sequence shown here is derived from an EMBL/GenBank/DDBJ whole genome shotgun (WGS) entry which is preliminary data.</text>
</comment>
<dbReference type="EMBL" id="JACJTB010000007">
    <property type="protein sequence ID" value="MBD2594392.1"/>
    <property type="molecule type" value="Genomic_DNA"/>
</dbReference>
<dbReference type="SUPFAM" id="SSF49464">
    <property type="entry name" value="Carboxypeptidase regulatory domain-like"/>
    <property type="match status" value="1"/>
</dbReference>
<keyword evidence="2" id="KW-1185">Reference proteome</keyword>
<dbReference type="InterPro" id="IPR008969">
    <property type="entry name" value="CarboxyPept-like_regulatory"/>
</dbReference>
<accession>A0ABR8FSW0</accession>
<protein>
    <submittedName>
        <fullName evidence="1">Carboxypeptidase regulatory-like domain-containing protein</fullName>
    </submittedName>
</protein>
<proteinExistence type="predicted"/>